<keyword evidence="10 11" id="KW-0998">Cell outer membrane</keyword>
<sequence length="735" mass="78274">MIAFAALGMLLADDIITVTGTKLDAPLSELPMSVDVLSADEPGGLAPLNAAEEISERLAGVEAAVANGTQVAFQIRGIGAVDHQALTPTAAAVYVDGVFMATNVQTGFLLYDIDRAEVLKGPQGTLYGRNASSGAVNFETVRPSADQSGYLRLALGNFGLIDSAGAIGASFSDRIHGRLAGRLLRRDAVLDNVITDAGVPAPDDAGKREEYGLRGSLLVEGATGWDTLIRAHWEQDSGINAAPRNDSLDIGDHEISIGPDGIQDTDSSFWGSSLEVTGQHGEWEIFSLTAYEAYDQNYGFDFDGAPAPFGNPNLNANLSYDREFWQLSQEVRGQRQFGDHRVMIGVTASTDDFDQDYLIWCGDLDPETLLGSCPYVGAPGRVGPTPASPGTPLSLLTRIEQARDTAALFTHNEIALGALTTLTLGGRLTWERIEGEGFGIHIFDDGTRGFNNRDGLGPAMGSNVIEDTRFTGNAALSRQIGTGTAYLAISSGYKSGGFNGEVQNNATHFADEGLFGAETVTAYEAGFKSPLGQTAFLNAAIFYQDYADPQARIFVNFTQPNGDVITSNSLSNLDEATSYGAELNLDWQPSPALDLRAGLVLLETDIHQGTEAVPTGNADTFDGNPLPFAPEVSATLSGTYTMPLDNGGTLILGGHAKYRSEFYLDAEGLTARSQDGYTILDATAAYRLPSKKLTIGLFGRNLLDEDYAVSGYGFIGYNTFRSAPRSWGVEASLDF</sequence>
<dbReference type="RefSeq" id="WP_116391835.1">
    <property type="nucleotide sequence ID" value="NZ_QUQO01000001.1"/>
</dbReference>
<keyword evidence="5 11" id="KW-0812">Transmembrane</keyword>
<dbReference type="GO" id="GO:0006826">
    <property type="term" value="P:iron ion transport"/>
    <property type="evidence" value="ECO:0007669"/>
    <property type="project" value="UniProtKB-KW"/>
</dbReference>
<keyword evidence="3 11" id="KW-1134">Transmembrane beta strand</keyword>
<dbReference type="Gene3D" id="2.40.170.20">
    <property type="entry name" value="TonB-dependent receptor, beta-barrel domain"/>
    <property type="match status" value="1"/>
</dbReference>
<accession>A0A371RIC5</accession>
<evidence type="ECO:0000256" key="5">
    <source>
        <dbReference type="ARBA" id="ARBA00022692"/>
    </source>
</evidence>
<keyword evidence="7" id="KW-0406">Ion transport</keyword>
<dbReference type="SUPFAM" id="SSF56935">
    <property type="entry name" value="Porins"/>
    <property type="match status" value="1"/>
</dbReference>
<name>A0A371RIC5_9PROT</name>
<dbReference type="InterPro" id="IPR000531">
    <property type="entry name" value="Beta-barrel_TonB"/>
</dbReference>
<dbReference type="Pfam" id="PF07715">
    <property type="entry name" value="Plug"/>
    <property type="match status" value="1"/>
</dbReference>
<evidence type="ECO:0000256" key="4">
    <source>
        <dbReference type="ARBA" id="ARBA00022496"/>
    </source>
</evidence>
<evidence type="ECO:0000313" key="15">
    <source>
        <dbReference type="EMBL" id="RFB05203.1"/>
    </source>
</evidence>
<feature type="domain" description="TonB-dependent receptor plug" evidence="14">
    <location>
        <begin position="27"/>
        <end position="135"/>
    </location>
</feature>
<evidence type="ECO:0000256" key="9">
    <source>
        <dbReference type="ARBA" id="ARBA00023136"/>
    </source>
</evidence>
<dbReference type="GO" id="GO:0009279">
    <property type="term" value="C:cell outer membrane"/>
    <property type="evidence" value="ECO:0007669"/>
    <property type="project" value="UniProtKB-SubCell"/>
</dbReference>
<dbReference type="InterPro" id="IPR036942">
    <property type="entry name" value="Beta-barrel_TonB_sf"/>
</dbReference>
<dbReference type="PROSITE" id="PS52016">
    <property type="entry name" value="TONB_DEPENDENT_REC_3"/>
    <property type="match status" value="1"/>
</dbReference>
<keyword evidence="15" id="KW-0675">Receptor</keyword>
<keyword evidence="4" id="KW-0410">Iron transport</keyword>
<evidence type="ECO:0000259" key="14">
    <source>
        <dbReference type="Pfam" id="PF07715"/>
    </source>
</evidence>
<dbReference type="PANTHER" id="PTHR32552:SF81">
    <property type="entry name" value="TONB-DEPENDENT OUTER MEMBRANE RECEPTOR"/>
    <property type="match status" value="1"/>
</dbReference>
<dbReference type="InParanoid" id="A0A371RIC5"/>
<evidence type="ECO:0000256" key="10">
    <source>
        <dbReference type="ARBA" id="ARBA00023237"/>
    </source>
</evidence>
<proteinExistence type="inferred from homology"/>
<evidence type="ECO:0000256" key="7">
    <source>
        <dbReference type="ARBA" id="ARBA00023065"/>
    </source>
</evidence>
<comment type="caution">
    <text evidence="15">The sequence shown here is derived from an EMBL/GenBank/DDBJ whole genome shotgun (WGS) entry which is preliminary data.</text>
</comment>
<keyword evidence="16" id="KW-1185">Reference proteome</keyword>
<organism evidence="15 16">
    <name type="scientific">Parvularcula marina</name>
    <dbReference type="NCBI Taxonomy" id="2292771"/>
    <lineage>
        <taxon>Bacteria</taxon>
        <taxon>Pseudomonadati</taxon>
        <taxon>Pseudomonadota</taxon>
        <taxon>Alphaproteobacteria</taxon>
        <taxon>Parvularculales</taxon>
        <taxon>Parvularculaceae</taxon>
        <taxon>Parvularcula</taxon>
    </lineage>
</organism>
<keyword evidence="2 11" id="KW-0813">Transport</keyword>
<reference evidence="15 16" key="1">
    <citation type="submission" date="2018-08" db="EMBL/GenBank/DDBJ databases">
        <title>Parvularcula sp. SM1705, isolated from surface water of the South Sea China.</title>
        <authorList>
            <person name="Sun L."/>
        </authorList>
    </citation>
    <scope>NUCLEOTIDE SEQUENCE [LARGE SCALE GENOMIC DNA]</scope>
    <source>
        <strain evidence="15 16">SM1705</strain>
    </source>
</reference>
<evidence type="ECO:0000313" key="16">
    <source>
        <dbReference type="Proteomes" id="UP000264589"/>
    </source>
</evidence>
<gene>
    <name evidence="15" type="ORF">DX908_08000</name>
</gene>
<evidence type="ECO:0000256" key="3">
    <source>
        <dbReference type="ARBA" id="ARBA00022452"/>
    </source>
</evidence>
<comment type="similarity">
    <text evidence="11 12">Belongs to the TonB-dependent receptor family.</text>
</comment>
<protein>
    <submittedName>
        <fullName evidence="15">TonB-dependent receptor</fullName>
    </submittedName>
</protein>
<keyword evidence="6" id="KW-0408">Iron</keyword>
<dbReference type="EMBL" id="QUQO01000001">
    <property type="protein sequence ID" value="RFB05203.1"/>
    <property type="molecule type" value="Genomic_DNA"/>
</dbReference>
<comment type="subcellular location">
    <subcellularLocation>
        <location evidence="1 11">Cell outer membrane</location>
        <topology evidence="1 11">Multi-pass membrane protein</topology>
    </subcellularLocation>
</comment>
<evidence type="ECO:0000259" key="13">
    <source>
        <dbReference type="Pfam" id="PF00593"/>
    </source>
</evidence>
<evidence type="ECO:0000256" key="2">
    <source>
        <dbReference type="ARBA" id="ARBA00022448"/>
    </source>
</evidence>
<dbReference type="InterPro" id="IPR039426">
    <property type="entry name" value="TonB-dep_rcpt-like"/>
</dbReference>
<evidence type="ECO:0000256" key="8">
    <source>
        <dbReference type="ARBA" id="ARBA00023077"/>
    </source>
</evidence>
<feature type="domain" description="TonB-dependent receptor-like beta-barrel" evidence="13">
    <location>
        <begin position="233"/>
        <end position="702"/>
    </location>
</feature>
<dbReference type="FunCoup" id="A0A371RIC5">
    <property type="interactions" value="42"/>
</dbReference>
<keyword evidence="8 12" id="KW-0798">TonB box</keyword>
<dbReference type="Proteomes" id="UP000264589">
    <property type="component" value="Unassembled WGS sequence"/>
</dbReference>
<dbReference type="PANTHER" id="PTHR32552">
    <property type="entry name" value="FERRICHROME IRON RECEPTOR-RELATED"/>
    <property type="match status" value="1"/>
</dbReference>
<evidence type="ECO:0000256" key="6">
    <source>
        <dbReference type="ARBA" id="ARBA00023004"/>
    </source>
</evidence>
<dbReference type="InterPro" id="IPR012910">
    <property type="entry name" value="Plug_dom"/>
</dbReference>
<dbReference type="AlphaFoldDB" id="A0A371RIC5"/>
<evidence type="ECO:0000256" key="1">
    <source>
        <dbReference type="ARBA" id="ARBA00004571"/>
    </source>
</evidence>
<evidence type="ECO:0000256" key="12">
    <source>
        <dbReference type="RuleBase" id="RU003357"/>
    </source>
</evidence>
<dbReference type="OrthoDB" id="7313036at2"/>
<evidence type="ECO:0000256" key="11">
    <source>
        <dbReference type="PROSITE-ProRule" id="PRU01360"/>
    </source>
</evidence>
<keyword evidence="9 11" id="KW-0472">Membrane</keyword>
<dbReference type="Pfam" id="PF00593">
    <property type="entry name" value="TonB_dep_Rec_b-barrel"/>
    <property type="match status" value="1"/>
</dbReference>